<dbReference type="AlphaFoldDB" id="A0A2A8CUN5"/>
<evidence type="ECO:0000313" key="4">
    <source>
        <dbReference type="Proteomes" id="UP000220102"/>
    </source>
</evidence>
<organism evidence="3 4">
    <name type="scientific">Longibacter salinarum</name>
    <dbReference type="NCBI Taxonomy" id="1850348"/>
    <lineage>
        <taxon>Bacteria</taxon>
        <taxon>Pseudomonadati</taxon>
        <taxon>Rhodothermota</taxon>
        <taxon>Rhodothermia</taxon>
        <taxon>Rhodothermales</taxon>
        <taxon>Salisaetaceae</taxon>
        <taxon>Longibacter</taxon>
    </lineage>
</organism>
<gene>
    <name evidence="3" type="ORF">CRI94_14330</name>
</gene>
<dbReference type="PROSITE" id="PS51257">
    <property type="entry name" value="PROKAR_LIPOPROTEIN"/>
    <property type="match status" value="1"/>
</dbReference>
<feature type="chain" id="PRO_5013038134" description="Beta-lactamase-related domain-containing protein" evidence="1">
    <location>
        <begin position="24"/>
        <end position="399"/>
    </location>
</feature>
<reference evidence="3 4" key="1">
    <citation type="submission" date="2017-10" db="EMBL/GenBank/DDBJ databases">
        <title>Draft genome of Longibacter Salinarum.</title>
        <authorList>
            <person name="Goh K.M."/>
            <person name="Shamsir M.S."/>
            <person name="Lim S.W."/>
        </authorList>
    </citation>
    <scope>NUCLEOTIDE SEQUENCE [LARGE SCALE GENOMIC DNA]</scope>
    <source>
        <strain evidence="3 4">KCTC 52045</strain>
    </source>
</reference>
<evidence type="ECO:0000259" key="2">
    <source>
        <dbReference type="Pfam" id="PF00144"/>
    </source>
</evidence>
<evidence type="ECO:0000256" key="1">
    <source>
        <dbReference type="SAM" id="SignalP"/>
    </source>
</evidence>
<dbReference type="Pfam" id="PF00144">
    <property type="entry name" value="Beta-lactamase"/>
    <property type="match status" value="1"/>
</dbReference>
<dbReference type="SUPFAM" id="SSF56601">
    <property type="entry name" value="beta-lactamase/transpeptidase-like"/>
    <property type="match status" value="1"/>
</dbReference>
<dbReference type="PANTHER" id="PTHR43283">
    <property type="entry name" value="BETA-LACTAMASE-RELATED"/>
    <property type="match status" value="1"/>
</dbReference>
<dbReference type="Proteomes" id="UP000220102">
    <property type="component" value="Unassembled WGS sequence"/>
</dbReference>
<feature type="signal peptide" evidence="1">
    <location>
        <begin position="1"/>
        <end position="23"/>
    </location>
</feature>
<dbReference type="Gene3D" id="3.40.710.10">
    <property type="entry name" value="DD-peptidase/beta-lactamase superfamily"/>
    <property type="match status" value="1"/>
</dbReference>
<keyword evidence="4" id="KW-1185">Reference proteome</keyword>
<evidence type="ECO:0000313" key="3">
    <source>
        <dbReference type="EMBL" id="PEN12213.1"/>
    </source>
</evidence>
<protein>
    <recommendedName>
        <fullName evidence="2">Beta-lactamase-related domain-containing protein</fullName>
    </recommendedName>
</protein>
<comment type="caution">
    <text evidence="3">The sequence shown here is derived from an EMBL/GenBank/DDBJ whole genome shotgun (WGS) entry which is preliminary data.</text>
</comment>
<feature type="domain" description="Beta-lactamase-related" evidence="2">
    <location>
        <begin position="42"/>
        <end position="379"/>
    </location>
</feature>
<sequence>MVPPFVRFILTASLVLLIVGGCAQEPSTVPDPEELPSTSVVDSLLNDARETYDIPAVAAIVVRSDSILAARATGVRRRGAPDPVSARDAFHLGSNTKAMTATLIALLVEDGTLSWDTTPAEVFPGLADSIHPAFRGVTLEQFLAHRSGLQPFTNTREYGELPPFVDDPKERRAAFATYVLQRDPSYEPGSRFLYSNAGYAVAAAMAEQVSGTSWEQMMRERLFKPLNISGGFGWPAAVDSTQPWGHRTRGGDSLRAHDPNGRFRLGPLWGPPGDVHMSMPDYGRFLQLHLRGLRGNKTTLFAASTVRDMHTSRGAMSDSTDIPGYGLGWVVHDYLGARSSSHAGSVGTFKARATIQASRDLAVAVVTNAGHEDADEATIELRKALLEQYGEKTEEHATK</sequence>
<name>A0A2A8CUN5_9BACT</name>
<dbReference type="EMBL" id="PDEQ01000008">
    <property type="protein sequence ID" value="PEN12213.1"/>
    <property type="molecule type" value="Genomic_DNA"/>
</dbReference>
<dbReference type="OrthoDB" id="1522765at2"/>
<accession>A0A2A8CUN5</accession>
<dbReference type="RefSeq" id="WP_098077259.1">
    <property type="nucleotide sequence ID" value="NZ_PDEQ01000008.1"/>
</dbReference>
<keyword evidence="1" id="KW-0732">Signal</keyword>
<proteinExistence type="predicted"/>
<dbReference type="PANTHER" id="PTHR43283:SF18">
    <property type="match status" value="1"/>
</dbReference>
<dbReference type="InterPro" id="IPR001466">
    <property type="entry name" value="Beta-lactam-related"/>
</dbReference>
<dbReference type="InterPro" id="IPR050789">
    <property type="entry name" value="Diverse_Enzym_Activities"/>
</dbReference>
<dbReference type="InterPro" id="IPR012338">
    <property type="entry name" value="Beta-lactam/transpept-like"/>
</dbReference>